<evidence type="ECO:0000313" key="3">
    <source>
        <dbReference type="Proteomes" id="UP000091820"/>
    </source>
</evidence>
<keyword evidence="1" id="KW-0812">Transmembrane</keyword>
<proteinExistence type="predicted"/>
<keyword evidence="1" id="KW-0472">Membrane</keyword>
<evidence type="ECO:0000256" key="1">
    <source>
        <dbReference type="SAM" id="Phobius"/>
    </source>
</evidence>
<reference evidence="3" key="1">
    <citation type="submission" date="2014-03" db="EMBL/GenBank/DDBJ databases">
        <authorList>
            <person name="Aksoy S."/>
            <person name="Warren W."/>
            <person name="Wilson R.K."/>
        </authorList>
    </citation>
    <scope>NUCLEOTIDE SEQUENCE [LARGE SCALE GENOMIC DNA]</scope>
    <source>
        <strain evidence="3">IAEA</strain>
    </source>
</reference>
<dbReference type="Proteomes" id="UP000091820">
    <property type="component" value="Unassembled WGS sequence"/>
</dbReference>
<dbReference type="EnsemblMetazoa" id="GBRI035014-RA">
    <property type="protein sequence ID" value="GBRI035014-PA"/>
    <property type="gene ID" value="GBRI035014"/>
</dbReference>
<protein>
    <submittedName>
        <fullName evidence="2">Uncharacterized protein</fullName>
    </submittedName>
</protein>
<keyword evidence="3" id="KW-1185">Reference proteome</keyword>
<feature type="transmembrane region" description="Helical" evidence="1">
    <location>
        <begin position="38"/>
        <end position="71"/>
    </location>
</feature>
<dbReference type="VEuPathDB" id="VectorBase:GBRI035014"/>
<name>A0A1A9WWI3_9MUSC</name>
<reference evidence="2" key="2">
    <citation type="submission" date="2020-05" db="UniProtKB">
        <authorList>
            <consortium name="EnsemblMetazoa"/>
        </authorList>
    </citation>
    <scope>IDENTIFICATION</scope>
    <source>
        <strain evidence="2">IAEA</strain>
    </source>
</reference>
<evidence type="ECO:0000313" key="2">
    <source>
        <dbReference type="EnsemblMetazoa" id="GBRI035014-PA"/>
    </source>
</evidence>
<keyword evidence="1" id="KW-1133">Transmembrane helix</keyword>
<dbReference type="AlphaFoldDB" id="A0A1A9WWI3"/>
<organism evidence="2 3">
    <name type="scientific">Glossina brevipalpis</name>
    <dbReference type="NCBI Taxonomy" id="37001"/>
    <lineage>
        <taxon>Eukaryota</taxon>
        <taxon>Metazoa</taxon>
        <taxon>Ecdysozoa</taxon>
        <taxon>Arthropoda</taxon>
        <taxon>Hexapoda</taxon>
        <taxon>Insecta</taxon>
        <taxon>Pterygota</taxon>
        <taxon>Neoptera</taxon>
        <taxon>Endopterygota</taxon>
        <taxon>Diptera</taxon>
        <taxon>Brachycera</taxon>
        <taxon>Muscomorpha</taxon>
        <taxon>Hippoboscoidea</taxon>
        <taxon>Glossinidae</taxon>
        <taxon>Glossina</taxon>
    </lineage>
</organism>
<sequence length="157" mass="17902">MSLCQIPLCVYMRPLCCYPCVSACVRVKLVSVTAEYNFHILFLTFFISSFFMEANILIVSSQSLLMALFLLTSIEQKSFGIKKYMGFKGDTFKWRKSKKDSGRLFSLKTFFSVGKEELQNSTTSSKSKSRKSKQGRALLRHKIIFRSSNISKTNGDV</sequence>
<accession>A0A1A9WWI3</accession>